<protein>
    <recommendedName>
        <fullName evidence="1">N-acetyltransferase domain-containing protein</fullName>
    </recommendedName>
</protein>
<name>A0ABZ3J2L5_SPOA4</name>
<evidence type="ECO:0000259" key="1">
    <source>
        <dbReference type="PROSITE" id="PS51186"/>
    </source>
</evidence>
<reference evidence="2" key="1">
    <citation type="submission" date="2024-05" db="EMBL/GenBank/DDBJ databases">
        <title>Isolation and characterization of Sporomusa carbonis sp. nov., a carboxydotrophic hydrogenogen in the genus of Sporomusa isolated from a charcoal burning pile.</title>
        <authorList>
            <person name="Boeer T."/>
            <person name="Rosenbaum F."/>
            <person name="Eysell L."/>
            <person name="Mueller V."/>
            <person name="Daniel R."/>
            <person name="Poehlein A."/>
        </authorList>
    </citation>
    <scope>NUCLEOTIDE SEQUENCE [LARGE SCALE GENOMIC DNA]</scope>
    <source>
        <strain evidence="2">DSM 3132</strain>
    </source>
</reference>
<dbReference type="EMBL" id="CP155571">
    <property type="protein sequence ID" value="XFO72301.1"/>
    <property type="molecule type" value="Genomic_DNA"/>
</dbReference>
<accession>A0ABZ3J2L5</accession>
<dbReference type="RefSeq" id="WP_093795575.1">
    <property type="nucleotide sequence ID" value="NZ_CP155571.1"/>
</dbReference>
<gene>
    <name evidence="2" type="ORF">SPACI_023470</name>
</gene>
<dbReference type="InterPro" id="IPR000182">
    <property type="entry name" value="GNAT_dom"/>
</dbReference>
<dbReference type="CDD" id="cd04301">
    <property type="entry name" value="NAT_SF"/>
    <property type="match status" value="1"/>
</dbReference>
<keyword evidence="3" id="KW-1185">Reference proteome</keyword>
<proteinExistence type="predicted"/>
<feature type="domain" description="N-acetyltransferase" evidence="1">
    <location>
        <begin position="1"/>
        <end position="68"/>
    </location>
</feature>
<dbReference type="PROSITE" id="PS51186">
    <property type="entry name" value="GNAT"/>
    <property type="match status" value="1"/>
</dbReference>
<dbReference type="Proteomes" id="UP000216052">
    <property type="component" value="Chromosome"/>
</dbReference>
<dbReference type="Gene3D" id="3.40.630.30">
    <property type="match status" value="1"/>
</dbReference>
<evidence type="ECO:0000313" key="3">
    <source>
        <dbReference type="Proteomes" id="UP000216052"/>
    </source>
</evidence>
<sequence>MAPLAVAPDYQRKGIGGRLSEAGHRVARKLEFKSVLLVGYPGYYPHGLGIGRQKRLVSWLFKIVKPLG</sequence>
<organism evidence="2 3">
    <name type="scientific">Sporomusa acidovorans (strain ATCC 49682 / DSM 3132 / Mol)</name>
    <dbReference type="NCBI Taxonomy" id="1123286"/>
    <lineage>
        <taxon>Bacteria</taxon>
        <taxon>Bacillati</taxon>
        <taxon>Bacillota</taxon>
        <taxon>Negativicutes</taxon>
        <taxon>Selenomonadales</taxon>
        <taxon>Sporomusaceae</taxon>
        <taxon>Sporomusa</taxon>
    </lineage>
</organism>
<evidence type="ECO:0000313" key="2">
    <source>
        <dbReference type="EMBL" id="XFO72301.1"/>
    </source>
</evidence>
<dbReference type="InterPro" id="IPR016181">
    <property type="entry name" value="Acyl_CoA_acyltransferase"/>
</dbReference>
<dbReference type="SUPFAM" id="SSF55729">
    <property type="entry name" value="Acyl-CoA N-acyltransferases (Nat)"/>
    <property type="match status" value="1"/>
</dbReference>